<reference evidence="2" key="1">
    <citation type="journal article" date="2019" name="Emerg. Microbes Infect.">
        <title>Comprehensive subspecies identification of 175 nontuberculous mycobacteria species based on 7547 genomic profiles.</title>
        <authorList>
            <person name="Matsumoto Y."/>
            <person name="Kinjo T."/>
            <person name="Motooka D."/>
            <person name="Nabeya D."/>
            <person name="Jung N."/>
            <person name="Uechi K."/>
            <person name="Horii T."/>
            <person name="Iida T."/>
            <person name="Fujita J."/>
            <person name="Nakamura S."/>
        </authorList>
    </citation>
    <scope>NUCLEOTIDE SEQUENCE [LARGE SCALE GENOMIC DNA]</scope>
    <source>
        <strain evidence="2">JCM 13671</strain>
    </source>
</reference>
<name>A0A7I7XU56_9MYCO</name>
<dbReference type="OrthoDB" id="3579011at2"/>
<dbReference type="EMBL" id="AP022612">
    <property type="protein sequence ID" value="BBZ32767.1"/>
    <property type="molecule type" value="Genomic_DNA"/>
</dbReference>
<sequence length="180" mass="18947">MKPALELTSVPPWAVAPSKPDADLSGTSWTVVAVGADADEIVETWCAQIISVRPDADLRIHRVDDAEAGVGAVSADLAGARVGWRLMIAGPAVECLRVRAHAVRLDVADDEMTVASTGVAVRRVQCVHCGVHTCAPAALEDTVGCSGCGRNLYVHYHVSRREGAHLGFMVDAERPAEATA</sequence>
<dbReference type="Proteomes" id="UP000466931">
    <property type="component" value="Chromosome"/>
</dbReference>
<gene>
    <name evidence="2" type="ORF">MCNF_13720</name>
</gene>
<evidence type="ECO:0000259" key="1">
    <source>
        <dbReference type="Pfam" id="PF22289"/>
    </source>
</evidence>
<dbReference type="RefSeq" id="WP_085153137.1">
    <property type="nucleotide sequence ID" value="NZ_AP022612.1"/>
</dbReference>
<dbReference type="AlphaFoldDB" id="A0A7I7XU56"/>
<protein>
    <recommendedName>
        <fullName evidence="1">Dimethylamine monooxygenase subunit DmmA-like C-terminal domain-containing protein</fullName>
    </recommendedName>
</protein>
<dbReference type="NCBIfam" id="NF041259">
    <property type="entry name" value="mono_DmmA_fam"/>
    <property type="match status" value="1"/>
</dbReference>
<evidence type="ECO:0000313" key="3">
    <source>
        <dbReference type="Proteomes" id="UP000466931"/>
    </source>
</evidence>
<dbReference type="InterPro" id="IPR048037">
    <property type="entry name" value="DmmA-like_C"/>
</dbReference>
<proteinExistence type="predicted"/>
<dbReference type="Pfam" id="PF22289">
    <property type="entry name" value="DmmA-like_C"/>
    <property type="match status" value="1"/>
</dbReference>
<accession>A0A7I7XU56</accession>
<organism evidence="2 3">
    <name type="scientific">Mycolicibacterium confluentis</name>
    <dbReference type="NCBI Taxonomy" id="28047"/>
    <lineage>
        <taxon>Bacteria</taxon>
        <taxon>Bacillati</taxon>
        <taxon>Actinomycetota</taxon>
        <taxon>Actinomycetes</taxon>
        <taxon>Mycobacteriales</taxon>
        <taxon>Mycobacteriaceae</taxon>
        <taxon>Mycolicibacterium</taxon>
    </lineage>
</organism>
<reference evidence="2" key="2">
    <citation type="submission" date="2020-02" db="EMBL/GenBank/DDBJ databases">
        <authorList>
            <person name="Matsumoto Y."/>
            <person name="Motooka D."/>
            <person name="Nakamura S."/>
        </authorList>
    </citation>
    <scope>NUCLEOTIDE SEQUENCE</scope>
    <source>
        <strain evidence="2">JCM 13671</strain>
    </source>
</reference>
<feature type="domain" description="Dimethylamine monooxygenase subunit DmmA-like C-terminal" evidence="1">
    <location>
        <begin position="123"/>
        <end position="167"/>
    </location>
</feature>
<keyword evidence="3" id="KW-1185">Reference proteome</keyword>
<evidence type="ECO:0000313" key="2">
    <source>
        <dbReference type="EMBL" id="BBZ32767.1"/>
    </source>
</evidence>